<protein>
    <recommendedName>
        <fullName evidence="4">LNS2/PITP domain-containing protein</fullName>
    </recommendedName>
</protein>
<dbReference type="GO" id="GO:0045944">
    <property type="term" value="P:positive regulation of transcription by RNA polymerase II"/>
    <property type="evidence" value="ECO:0007669"/>
    <property type="project" value="TreeGrafter"/>
</dbReference>
<dbReference type="Pfam" id="PF04571">
    <property type="entry name" value="Lipin_N"/>
    <property type="match status" value="1"/>
</dbReference>
<evidence type="ECO:0000313" key="5">
    <source>
        <dbReference type="EMBL" id="KFD53895.1"/>
    </source>
</evidence>
<name>A0A085MZW3_9BILA</name>
<evidence type="ECO:0000313" key="6">
    <source>
        <dbReference type="EMBL" id="KFD62759.1"/>
    </source>
</evidence>
<evidence type="ECO:0000259" key="4">
    <source>
        <dbReference type="SMART" id="SM00775"/>
    </source>
</evidence>
<sequence>MAMTDRPTTATESQYSGETMLDNFRRLFDDINRSNISGAMDVLVVVGPDGKWKSTPFHVRFGKFRVFLSRGKKVCVEINGQHTSIHMKLNSDGKAYFPRKHTKFTKNSKNLKKLGSKSSVHWNKYFLNLVRKALPNKINRFYDLIHFIKSTDRRAQNQADQRRKAVRSMKDFLLMSNFAISSPTGVFSTVDWGHITYAGMRRSTLSCADVLASGPSCIKRERPMLPLFQLSNFNETETAPNAMDIEHLERARQSFKLHQKNKTDEMEGLFQHTSLRSVINAAATILCTRSVADKAELMMRPYKLLASSNSSRSKFLKERIFNSNFRSIDEPTCASLLTYPNEYESMSECRYNYAVDSEDVARAKCFDEGFVQRNALERQRRIADSAGGKSASKKCSESRYVNEMIALPPNLREKKKEKGRCKSDQIECANRKHHTGVQNEGESDCSNEDKRLIAFLNKRDENNPVSLVHKKNHQPFLSLSKPDLSHYNEKGERNVLQITKLTKYMGGIHTAEETDRTLGELLKKRTNSTSRPPLVIRARKGGRNVFRYYYEENVMRNKSARPNRSDAQTEMPSSRLWQRCFLPEDYHNEEEKTQRSSYVAELPIDTQVHDKNSFLLNETLADAIYSLFLFNAQSNKETVKVSSLKAGEKQADKSAHKANYLSKQQPERMNEVDIPKLIHKMKGARNSPSYMRLRSNDSNLREESDDSSGRAAKNYELKSLPRWSIPFADLPQKSPTSNINMESPASLSFIHAVNQQTNTVTCEKQRPREVNKLCSYEDLVNSLCTQKYATLFFWYSKFVHQMPRFLQETFPTYPKVFQTEEPMLCYLDVSEAERSTIPELVLTEIRKVTGSCKNFKGVMHGRRLSSLRPRKISYRHFFSSTEDCMLNIAVRFIDSANELQKAYVKHKVVIEKYNSRISNDLNNYSKEVEEASIRQTRPIIKFTKIWYNRCPSMEDENLINYSDKALRSNASAEHKEFLHLKSKKLKRLGLKPGPNSAKFFVSTKFQGVATCECEIYLWNWNDKIVISDIDGTITKSDILGHFLPLFGNQWIHKGVAKLLSKIREQGYQILFLSSRPMGQSQMTKTYLTSINEGETFMPDGPLLMAPLTVLAALHQEVVMKTPHVFKAKCLQEIKNLFPNSVMPFHGAFGNQITDIYAYAAMGIPPERIFRINPHSFLVSAARYVHYNYEGLTDRVNWLFPNLNKPQNQVTKKKLQKKRKVPLKQLPKEIVIFKHARDWNIQLRIRHILE</sequence>
<dbReference type="PANTHER" id="PTHR12181:SF12">
    <property type="entry name" value="PHOSPHATIDATE PHOSPHATASE"/>
    <property type="match status" value="1"/>
</dbReference>
<evidence type="ECO:0000313" key="7">
    <source>
        <dbReference type="Proteomes" id="UP000030764"/>
    </source>
</evidence>
<dbReference type="EMBL" id="KL367588">
    <property type="protein sequence ID" value="KFD62759.1"/>
    <property type="molecule type" value="Genomic_DNA"/>
</dbReference>
<keyword evidence="7" id="KW-1185">Reference proteome</keyword>
<comment type="catalytic activity">
    <reaction evidence="1">
        <text>a 1,2-diacyl-sn-glycero-3-phosphate + H2O = a 1,2-diacyl-sn-glycerol + phosphate</text>
        <dbReference type="Rhea" id="RHEA:27429"/>
        <dbReference type="ChEBI" id="CHEBI:15377"/>
        <dbReference type="ChEBI" id="CHEBI:17815"/>
        <dbReference type="ChEBI" id="CHEBI:43474"/>
        <dbReference type="ChEBI" id="CHEBI:58608"/>
        <dbReference type="EC" id="3.1.3.4"/>
    </reaction>
    <physiologicalReaction direction="left-to-right" evidence="1">
        <dbReference type="Rhea" id="RHEA:27430"/>
    </physiologicalReaction>
</comment>
<dbReference type="GO" id="GO:0008195">
    <property type="term" value="F:phosphatidate phosphatase activity"/>
    <property type="evidence" value="ECO:0007669"/>
    <property type="project" value="UniProtKB-EC"/>
</dbReference>
<feature type="domain" description="LNS2/PITP" evidence="4">
    <location>
        <begin position="1024"/>
        <end position="1180"/>
    </location>
</feature>
<evidence type="ECO:0000256" key="3">
    <source>
        <dbReference type="SAM" id="MobiDB-lite"/>
    </source>
</evidence>
<dbReference type="Proteomes" id="UP000030758">
    <property type="component" value="Unassembled WGS sequence"/>
</dbReference>
<feature type="region of interest" description="Disordered" evidence="3">
    <location>
        <begin position="685"/>
        <end position="711"/>
    </location>
</feature>
<dbReference type="InterPro" id="IPR026058">
    <property type="entry name" value="LIPIN"/>
</dbReference>
<organism evidence="6">
    <name type="scientific">Trichuris suis</name>
    <name type="common">pig whipworm</name>
    <dbReference type="NCBI Taxonomy" id="68888"/>
    <lineage>
        <taxon>Eukaryota</taxon>
        <taxon>Metazoa</taxon>
        <taxon>Ecdysozoa</taxon>
        <taxon>Nematoda</taxon>
        <taxon>Enoplea</taxon>
        <taxon>Dorylaimia</taxon>
        <taxon>Trichinellida</taxon>
        <taxon>Trichuridae</taxon>
        <taxon>Trichuris</taxon>
    </lineage>
</organism>
<dbReference type="InterPro" id="IPR013209">
    <property type="entry name" value="LNS2"/>
</dbReference>
<evidence type="ECO:0000256" key="1">
    <source>
        <dbReference type="ARBA" id="ARBA00001180"/>
    </source>
</evidence>
<dbReference type="SUPFAM" id="SSF56784">
    <property type="entry name" value="HAD-like"/>
    <property type="match status" value="1"/>
</dbReference>
<reference evidence="6 7" key="1">
    <citation type="journal article" date="2014" name="Nat. Genet.">
        <title>Genome and transcriptome of the porcine whipworm Trichuris suis.</title>
        <authorList>
            <person name="Jex A.R."/>
            <person name="Nejsum P."/>
            <person name="Schwarz E.M."/>
            <person name="Hu L."/>
            <person name="Young N.D."/>
            <person name="Hall R.S."/>
            <person name="Korhonen P.K."/>
            <person name="Liao S."/>
            <person name="Thamsborg S."/>
            <person name="Xia J."/>
            <person name="Xu P."/>
            <person name="Wang S."/>
            <person name="Scheerlinck J.P."/>
            <person name="Hofmann A."/>
            <person name="Sternberg P.W."/>
            <person name="Wang J."/>
            <person name="Gasser R.B."/>
        </authorList>
    </citation>
    <scope>NUCLEOTIDE SEQUENCE [LARGE SCALE GENOMIC DNA]</scope>
    <source>
        <strain evidence="6">DCEP-RM93F</strain>
        <strain evidence="5">DCEP-RM93M</strain>
    </source>
</reference>
<dbReference type="InterPro" id="IPR031315">
    <property type="entry name" value="LNS2/PITP"/>
</dbReference>
<dbReference type="EMBL" id="KL363212">
    <property type="protein sequence ID" value="KFD53895.1"/>
    <property type="molecule type" value="Genomic_DNA"/>
</dbReference>
<dbReference type="SMART" id="SM00775">
    <property type="entry name" value="LNS2"/>
    <property type="match status" value="1"/>
</dbReference>
<dbReference type="GO" id="GO:0019432">
    <property type="term" value="P:triglyceride biosynthetic process"/>
    <property type="evidence" value="ECO:0007669"/>
    <property type="project" value="TreeGrafter"/>
</dbReference>
<proteinExistence type="inferred from homology"/>
<comment type="similarity">
    <text evidence="2">Belongs to the lipin family.</text>
</comment>
<evidence type="ECO:0000256" key="2">
    <source>
        <dbReference type="ARBA" id="ARBA00005476"/>
    </source>
</evidence>
<dbReference type="AlphaFoldDB" id="A0A085MZW3"/>
<gene>
    <name evidence="5" type="ORF">M513_05162</name>
    <name evidence="6" type="ORF">M514_05162</name>
</gene>
<dbReference type="Pfam" id="PF08235">
    <property type="entry name" value="LNS2"/>
    <property type="match status" value="1"/>
</dbReference>
<dbReference type="InterPro" id="IPR007651">
    <property type="entry name" value="Lipin_N"/>
</dbReference>
<dbReference type="InterPro" id="IPR023214">
    <property type="entry name" value="HAD_sf"/>
</dbReference>
<dbReference type="Gene3D" id="3.40.50.1000">
    <property type="entry name" value="HAD superfamily/HAD-like"/>
    <property type="match status" value="1"/>
</dbReference>
<dbReference type="GO" id="GO:0005634">
    <property type="term" value="C:nucleus"/>
    <property type="evidence" value="ECO:0007669"/>
    <property type="project" value="TreeGrafter"/>
</dbReference>
<accession>A0A085MZW3</accession>
<dbReference type="GO" id="GO:0009062">
    <property type="term" value="P:fatty acid catabolic process"/>
    <property type="evidence" value="ECO:0007669"/>
    <property type="project" value="TreeGrafter"/>
</dbReference>
<dbReference type="GO" id="GO:0003713">
    <property type="term" value="F:transcription coactivator activity"/>
    <property type="evidence" value="ECO:0007669"/>
    <property type="project" value="TreeGrafter"/>
</dbReference>
<dbReference type="Proteomes" id="UP000030764">
    <property type="component" value="Unassembled WGS sequence"/>
</dbReference>
<dbReference type="InterPro" id="IPR036412">
    <property type="entry name" value="HAD-like_sf"/>
</dbReference>
<dbReference type="GO" id="GO:0032869">
    <property type="term" value="P:cellular response to insulin stimulus"/>
    <property type="evidence" value="ECO:0007669"/>
    <property type="project" value="TreeGrafter"/>
</dbReference>
<dbReference type="PANTHER" id="PTHR12181">
    <property type="entry name" value="LIPIN"/>
    <property type="match status" value="1"/>
</dbReference>